<dbReference type="GO" id="GO:0005886">
    <property type="term" value="C:plasma membrane"/>
    <property type="evidence" value="ECO:0007669"/>
    <property type="project" value="UniProtKB-SubCell"/>
</dbReference>
<feature type="domain" description="TonB C-terminal" evidence="12">
    <location>
        <begin position="201"/>
        <end position="290"/>
    </location>
</feature>
<feature type="region of interest" description="Disordered" evidence="10">
    <location>
        <begin position="9"/>
        <end position="29"/>
    </location>
</feature>
<sequence>MKKVIGILQGKRETGNGGFNKQPPQESPVAEARLEVKRKANLEKLSRPEVFRDSFVILRKNFKLIVLAVAISGLIHLMAGALLIGVPLMNPGTLPPVQVYSAFLAPMPSPTPPPAPPKGSPRGSGKKAPVMTRPSAAPGVLVAPVDIPEEIPEEGIVGQGDRFGVSWGVDYGEDQPVWGKELEKLITPVGEEEEKPVVAGGEIKPPRLIRRVEPVYPEIARLARKEGVVILEATTDVYGRVVNVRVLRSEPFLDDAAIEAVRQWVYEPMIINGRPRSVTFTVTVIFRLQK</sequence>
<dbReference type="InterPro" id="IPR006260">
    <property type="entry name" value="TonB/TolA_C"/>
</dbReference>
<evidence type="ECO:0000256" key="11">
    <source>
        <dbReference type="SAM" id="Phobius"/>
    </source>
</evidence>
<dbReference type="PANTHER" id="PTHR33446">
    <property type="entry name" value="PROTEIN TONB-RELATED"/>
    <property type="match status" value="1"/>
</dbReference>
<dbReference type="Gene3D" id="3.30.1150.10">
    <property type="match status" value="1"/>
</dbReference>
<evidence type="ECO:0000256" key="7">
    <source>
        <dbReference type="ARBA" id="ARBA00022927"/>
    </source>
</evidence>
<evidence type="ECO:0000256" key="4">
    <source>
        <dbReference type="ARBA" id="ARBA00022475"/>
    </source>
</evidence>
<dbReference type="GO" id="GO:0030288">
    <property type="term" value="C:outer membrane-bounded periplasmic space"/>
    <property type="evidence" value="ECO:0007669"/>
    <property type="project" value="InterPro"/>
</dbReference>
<dbReference type="AlphaFoldDB" id="A0A3E2BL49"/>
<dbReference type="GO" id="GO:0031992">
    <property type="term" value="F:energy transducer activity"/>
    <property type="evidence" value="ECO:0007669"/>
    <property type="project" value="InterPro"/>
</dbReference>
<feature type="compositionally biased region" description="Pro residues" evidence="10">
    <location>
        <begin position="110"/>
        <end position="119"/>
    </location>
</feature>
<evidence type="ECO:0000313" key="14">
    <source>
        <dbReference type="Proteomes" id="UP000257323"/>
    </source>
</evidence>
<comment type="similarity">
    <text evidence="2">Belongs to the TonB family.</text>
</comment>
<evidence type="ECO:0000256" key="9">
    <source>
        <dbReference type="ARBA" id="ARBA00023136"/>
    </source>
</evidence>
<dbReference type="GO" id="GO:0015031">
    <property type="term" value="P:protein transport"/>
    <property type="evidence" value="ECO:0007669"/>
    <property type="project" value="UniProtKB-KW"/>
</dbReference>
<reference evidence="13 14" key="1">
    <citation type="submission" date="2018-08" db="EMBL/GenBank/DDBJ databases">
        <title>Genome analysis of the thermophilic bacterium of the candidate phylum Aminicenantes from deep subsurface aquifer revealed its physiology and ecological role.</title>
        <authorList>
            <person name="Kadnikov V.V."/>
            <person name="Mardanov A.V."/>
            <person name="Beletsky A.V."/>
            <person name="Karnachuk O.V."/>
            <person name="Ravin N.V."/>
        </authorList>
    </citation>
    <scope>NUCLEOTIDE SEQUENCE [LARGE SCALE GENOMIC DNA]</scope>
    <source>
        <strain evidence="13">BY38</strain>
    </source>
</reference>
<accession>A0A3E2BL49</accession>
<feature type="region of interest" description="Disordered" evidence="10">
    <location>
        <begin position="110"/>
        <end position="132"/>
    </location>
</feature>
<dbReference type="InterPro" id="IPR051045">
    <property type="entry name" value="TonB-dependent_transducer"/>
</dbReference>
<keyword evidence="3" id="KW-0813">Transport</keyword>
<dbReference type="EMBL" id="QUAH01000009">
    <property type="protein sequence ID" value="RFT15489.1"/>
    <property type="molecule type" value="Genomic_DNA"/>
</dbReference>
<dbReference type="SUPFAM" id="SSF74653">
    <property type="entry name" value="TolA/TonB C-terminal domain"/>
    <property type="match status" value="1"/>
</dbReference>
<evidence type="ECO:0000256" key="1">
    <source>
        <dbReference type="ARBA" id="ARBA00004383"/>
    </source>
</evidence>
<dbReference type="InterPro" id="IPR003538">
    <property type="entry name" value="TonB"/>
</dbReference>
<organism evidence="13 14">
    <name type="scientific">Candidatus Saccharicenans subterraneus</name>
    <dbReference type="NCBI Taxonomy" id="2508984"/>
    <lineage>
        <taxon>Bacteria</taxon>
        <taxon>Candidatus Aminicenantota</taxon>
        <taxon>Candidatus Aminicenantia</taxon>
        <taxon>Candidatus Aminicenantales</taxon>
        <taxon>Candidatus Saccharicenantaceae</taxon>
        <taxon>Candidatus Saccharicenans</taxon>
    </lineage>
</organism>
<evidence type="ECO:0000256" key="8">
    <source>
        <dbReference type="ARBA" id="ARBA00022989"/>
    </source>
</evidence>
<evidence type="ECO:0000256" key="3">
    <source>
        <dbReference type="ARBA" id="ARBA00022448"/>
    </source>
</evidence>
<evidence type="ECO:0000256" key="2">
    <source>
        <dbReference type="ARBA" id="ARBA00006555"/>
    </source>
</evidence>
<evidence type="ECO:0000313" key="13">
    <source>
        <dbReference type="EMBL" id="RFT15489.1"/>
    </source>
</evidence>
<keyword evidence="4" id="KW-1003">Cell membrane</keyword>
<keyword evidence="6 11" id="KW-0812">Transmembrane</keyword>
<dbReference type="Proteomes" id="UP000257323">
    <property type="component" value="Unassembled WGS sequence"/>
</dbReference>
<dbReference type="PROSITE" id="PS52015">
    <property type="entry name" value="TONB_CTD"/>
    <property type="match status" value="1"/>
</dbReference>
<dbReference type="GO" id="GO:0055085">
    <property type="term" value="P:transmembrane transport"/>
    <property type="evidence" value="ECO:0007669"/>
    <property type="project" value="InterPro"/>
</dbReference>
<dbReference type="InterPro" id="IPR037682">
    <property type="entry name" value="TonB_C"/>
</dbReference>
<name>A0A3E2BL49_9BACT</name>
<keyword evidence="8 11" id="KW-1133">Transmembrane helix</keyword>
<keyword evidence="5" id="KW-0997">Cell inner membrane</keyword>
<evidence type="ECO:0000256" key="10">
    <source>
        <dbReference type="SAM" id="MobiDB-lite"/>
    </source>
</evidence>
<dbReference type="NCBIfam" id="TIGR01352">
    <property type="entry name" value="tonB_Cterm"/>
    <property type="match status" value="1"/>
</dbReference>
<dbReference type="Pfam" id="PF03544">
    <property type="entry name" value="TonB_C"/>
    <property type="match status" value="1"/>
</dbReference>
<gene>
    <name evidence="13" type="ORF">OP8BY_0379</name>
</gene>
<feature type="transmembrane region" description="Helical" evidence="11">
    <location>
        <begin position="64"/>
        <end position="89"/>
    </location>
</feature>
<evidence type="ECO:0000256" key="5">
    <source>
        <dbReference type="ARBA" id="ARBA00022519"/>
    </source>
</evidence>
<proteinExistence type="inferred from homology"/>
<evidence type="ECO:0000259" key="12">
    <source>
        <dbReference type="PROSITE" id="PS52015"/>
    </source>
</evidence>
<protein>
    <submittedName>
        <fullName evidence="13">Ferric siderophore transport system, periplasmic binding protein TonB</fullName>
    </submittedName>
</protein>
<dbReference type="GO" id="GO:0015891">
    <property type="term" value="P:siderophore transport"/>
    <property type="evidence" value="ECO:0007669"/>
    <property type="project" value="InterPro"/>
</dbReference>
<comment type="caution">
    <text evidence="13">The sequence shown here is derived from an EMBL/GenBank/DDBJ whole genome shotgun (WGS) entry which is preliminary data.</text>
</comment>
<evidence type="ECO:0000256" key="6">
    <source>
        <dbReference type="ARBA" id="ARBA00022692"/>
    </source>
</evidence>
<keyword evidence="9 11" id="KW-0472">Membrane</keyword>
<dbReference type="PRINTS" id="PR01374">
    <property type="entry name" value="TONBPROTEIN"/>
</dbReference>
<keyword evidence="7" id="KW-0653">Protein transport</keyword>
<comment type="subcellular location">
    <subcellularLocation>
        <location evidence="1">Cell inner membrane</location>
        <topology evidence="1">Single-pass membrane protein</topology>
        <orientation evidence="1">Periplasmic side</orientation>
    </subcellularLocation>
</comment>
<feature type="compositionally biased region" description="Low complexity" evidence="10">
    <location>
        <begin position="120"/>
        <end position="129"/>
    </location>
</feature>